<dbReference type="PANTHER" id="PTHR21716:SF68">
    <property type="entry name" value="TRANSPORT PROTEIN YTVI-RELATED"/>
    <property type="match status" value="1"/>
</dbReference>
<evidence type="ECO:0000313" key="8">
    <source>
        <dbReference type="Proteomes" id="UP000183988"/>
    </source>
</evidence>
<feature type="transmembrane region" description="Helical" evidence="6">
    <location>
        <begin position="228"/>
        <end position="247"/>
    </location>
</feature>
<dbReference type="GO" id="GO:0016020">
    <property type="term" value="C:membrane"/>
    <property type="evidence" value="ECO:0007669"/>
    <property type="project" value="UniProtKB-SubCell"/>
</dbReference>
<dbReference type="InterPro" id="IPR002549">
    <property type="entry name" value="AI-2E-like"/>
</dbReference>
<dbReference type="NCBIfam" id="TIGR02872">
    <property type="entry name" value="spore_ytvI"/>
    <property type="match status" value="1"/>
</dbReference>
<feature type="transmembrane region" description="Helical" evidence="6">
    <location>
        <begin position="62"/>
        <end position="83"/>
    </location>
</feature>
<comment type="subcellular location">
    <subcellularLocation>
        <location evidence="1">Membrane</location>
        <topology evidence="1">Multi-pass membrane protein</topology>
    </subcellularLocation>
</comment>
<dbReference type="RefSeq" id="WP_072888345.1">
    <property type="nucleotide sequence ID" value="NZ_FQVW01000005.1"/>
</dbReference>
<name>A0A1M5EGA9_9BACI</name>
<dbReference type="PANTHER" id="PTHR21716">
    <property type="entry name" value="TRANSMEMBRANE PROTEIN"/>
    <property type="match status" value="1"/>
</dbReference>
<evidence type="ECO:0000256" key="1">
    <source>
        <dbReference type="ARBA" id="ARBA00004141"/>
    </source>
</evidence>
<evidence type="ECO:0000256" key="6">
    <source>
        <dbReference type="SAM" id="Phobius"/>
    </source>
</evidence>
<feature type="transmembrane region" description="Helical" evidence="6">
    <location>
        <begin position="167"/>
        <end position="188"/>
    </location>
</feature>
<comment type="similarity">
    <text evidence="2">Belongs to the autoinducer-2 exporter (AI-2E) (TC 2.A.86) family.</text>
</comment>
<dbReference type="InterPro" id="IPR014227">
    <property type="entry name" value="YtvI-like"/>
</dbReference>
<evidence type="ECO:0000313" key="7">
    <source>
        <dbReference type="EMBL" id="SHF78174.1"/>
    </source>
</evidence>
<keyword evidence="8" id="KW-1185">Reference proteome</keyword>
<dbReference type="EMBL" id="FQVW01000005">
    <property type="protein sequence ID" value="SHF78174.1"/>
    <property type="molecule type" value="Genomic_DNA"/>
</dbReference>
<organism evidence="7 8">
    <name type="scientific">Ornithinibacillus halophilus</name>
    <dbReference type="NCBI Taxonomy" id="930117"/>
    <lineage>
        <taxon>Bacteria</taxon>
        <taxon>Bacillati</taxon>
        <taxon>Bacillota</taxon>
        <taxon>Bacilli</taxon>
        <taxon>Bacillales</taxon>
        <taxon>Bacillaceae</taxon>
        <taxon>Ornithinibacillus</taxon>
    </lineage>
</organism>
<evidence type="ECO:0000256" key="3">
    <source>
        <dbReference type="ARBA" id="ARBA00022692"/>
    </source>
</evidence>
<dbReference type="Pfam" id="PF01594">
    <property type="entry name" value="AI-2E_transport"/>
    <property type="match status" value="1"/>
</dbReference>
<feature type="transmembrane region" description="Helical" evidence="6">
    <location>
        <begin position="323"/>
        <end position="353"/>
    </location>
</feature>
<feature type="transmembrane region" description="Helical" evidence="6">
    <location>
        <begin position="282"/>
        <end position="303"/>
    </location>
</feature>
<accession>A0A1M5EGA9</accession>
<dbReference type="Proteomes" id="UP000183988">
    <property type="component" value="Unassembled WGS sequence"/>
</dbReference>
<evidence type="ECO:0000256" key="2">
    <source>
        <dbReference type="ARBA" id="ARBA00009773"/>
    </source>
</evidence>
<gene>
    <name evidence="7" type="ORF">SAMN05216225_10059</name>
</gene>
<dbReference type="GO" id="GO:0055085">
    <property type="term" value="P:transmembrane transport"/>
    <property type="evidence" value="ECO:0007669"/>
    <property type="project" value="TreeGrafter"/>
</dbReference>
<dbReference type="OrthoDB" id="9774361at2"/>
<keyword evidence="5 6" id="KW-0472">Membrane</keyword>
<sequence length="367" mass="41214">MYKPLLLKLARGLIVVAIIFCAYLLAITTISYILPFLIAIVIAIILHPFVHALEKIKIPRTLGTISALSIIFCIFIGFLFLIVSEIIQGTAYLSEKIPSYFESFVSLTEDWITNQLLPIYHNFSSYFHALNESQQTSIQDYVQNLLNDIATTGGTLLQDFFKNIPNYIATVPSSFSFLIFTLLATFFITKDWNTIRFFVKKHTPAQVQAYTGNFITHLKKALSGYVKAQLLLITISTVIIFIGLIILKVEHALTITLLTVIFDVLPFIGTGVIFIPWIVYTFLVADYSMTIGLTILYMCVIISRQLLEPKILSSSIGINPLVGLIILFVSFQIWGVLGILLAPMLIILVNVLLESGIFKQVWLFVKG</sequence>
<feature type="transmembrane region" description="Helical" evidence="6">
    <location>
        <begin position="253"/>
        <end position="275"/>
    </location>
</feature>
<keyword evidence="4 6" id="KW-1133">Transmembrane helix</keyword>
<reference evidence="7 8" key="1">
    <citation type="submission" date="2016-11" db="EMBL/GenBank/DDBJ databases">
        <authorList>
            <person name="Jaros S."/>
            <person name="Januszkiewicz K."/>
            <person name="Wedrychowicz H."/>
        </authorList>
    </citation>
    <scope>NUCLEOTIDE SEQUENCE [LARGE SCALE GENOMIC DNA]</scope>
    <source>
        <strain evidence="7 8">IBRC-M 10683</strain>
    </source>
</reference>
<protein>
    <submittedName>
        <fullName evidence="7">Sporulation integral membrane protein YtvI</fullName>
    </submittedName>
</protein>
<keyword evidence="3 6" id="KW-0812">Transmembrane</keyword>
<dbReference type="AlphaFoldDB" id="A0A1M5EGA9"/>
<proteinExistence type="inferred from homology"/>
<evidence type="ECO:0000256" key="5">
    <source>
        <dbReference type="ARBA" id="ARBA00023136"/>
    </source>
</evidence>
<evidence type="ECO:0000256" key="4">
    <source>
        <dbReference type="ARBA" id="ARBA00022989"/>
    </source>
</evidence>
<feature type="transmembrane region" description="Helical" evidence="6">
    <location>
        <begin position="9"/>
        <end position="26"/>
    </location>
</feature>